<dbReference type="GeneID" id="107809848"/>
<sequence length="162" mass="18112">MENPGAYTIPCAIGLTSFTKALCDLGASINLMSYVIFKRLGLGAPKPITIKLLMADRMLKKPLGVIDDVIVKMDHFYFPAEFLILDCEVDVEISIILGRSFLATGRAICDAEVGELKFRLKDEEAIFNIQKSIKQPHDYGVMYVVDVVDDVVDDDMEDIYIE</sequence>
<gene>
    <name evidence="2" type="primary">LOC107809848</name>
</gene>
<keyword evidence="1" id="KW-1185">Reference proteome</keyword>
<dbReference type="Proteomes" id="UP000790787">
    <property type="component" value="Chromosome 8"/>
</dbReference>
<accession>A0A1S4BMG2</accession>
<organism evidence="1 2">
    <name type="scientific">Nicotiana tabacum</name>
    <name type="common">Common tobacco</name>
    <dbReference type="NCBI Taxonomy" id="4097"/>
    <lineage>
        <taxon>Eukaryota</taxon>
        <taxon>Viridiplantae</taxon>
        <taxon>Streptophyta</taxon>
        <taxon>Embryophyta</taxon>
        <taxon>Tracheophyta</taxon>
        <taxon>Spermatophyta</taxon>
        <taxon>Magnoliopsida</taxon>
        <taxon>eudicotyledons</taxon>
        <taxon>Gunneridae</taxon>
        <taxon>Pentapetalae</taxon>
        <taxon>asterids</taxon>
        <taxon>lamiids</taxon>
        <taxon>Solanales</taxon>
        <taxon>Solanaceae</taxon>
        <taxon>Nicotianoideae</taxon>
        <taxon>Nicotianeae</taxon>
        <taxon>Nicotiana</taxon>
    </lineage>
</organism>
<name>A0A1S4BMG2_TOBAC</name>
<dbReference type="OrthoDB" id="1740010at2759"/>
<reference evidence="2" key="2">
    <citation type="submission" date="2025-08" db="UniProtKB">
        <authorList>
            <consortium name="RefSeq"/>
        </authorList>
    </citation>
    <scope>IDENTIFICATION</scope>
    <source>
        <tissue evidence="2">Leaf</tissue>
    </source>
</reference>
<dbReference type="KEGG" id="nta:107809848"/>
<dbReference type="Gene3D" id="2.40.70.10">
    <property type="entry name" value="Acid Proteases"/>
    <property type="match status" value="1"/>
</dbReference>
<proteinExistence type="predicted"/>
<dbReference type="AlphaFoldDB" id="A0A1S4BMG2"/>
<dbReference type="PaxDb" id="4097-A0A1S4BMG2"/>
<dbReference type="CDD" id="cd00303">
    <property type="entry name" value="retropepsin_like"/>
    <property type="match status" value="1"/>
</dbReference>
<protein>
    <submittedName>
        <fullName evidence="2">Uncharacterized protein LOC107809848</fullName>
    </submittedName>
</protein>
<dbReference type="PANTHER" id="PTHR33067:SF31">
    <property type="entry name" value="RNA-DIRECTED DNA POLYMERASE"/>
    <property type="match status" value="1"/>
</dbReference>
<reference evidence="1" key="1">
    <citation type="journal article" date="2014" name="Nat. Commun.">
        <title>The tobacco genome sequence and its comparison with those of tomato and potato.</title>
        <authorList>
            <person name="Sierro N."/>
            <person name="Battey J.N."/>
            <person name="Ouadi S."/>
            <person name="Bakaher N."/>
            <person name="Bovet L."/>
            <person name="Willig A."/>
            <person name="Goepfert S."/>
            <person name="Peitsch M.C."/>
            <person name="Ivanov N.V."/>
        </authorList>
    </citation>
    <scope>NUCLEOTIDE SEQUENCE [LARGE SCALE GENOMIC DNA]</scope>
</reference>
<dbReference type="InterPro" id="IPR021109">
    <property type="entry name" value="Peptidase_aspartic_dom_sf"/>
</dbReference>
<evidence type="ECO:0000313" key="1">
    <source>
        <dbReference type="Proteomes" id="UP000790787"/>
    </source>
</evidence>
<dbReference type="SUPFAM" id="SSF50630">
    <property type="entry name" value="Acid proteases"/>
    <property type="match status" value="1"/>
</dbReference>
<evidence type="ECO:0000313" key="2">
    <source>
        <dbReference type="RefSeq" id="XP_016490027.1"/>
    </source>
</evidence>
<dbReference type="PANTHER" id="PTHR33067">
    <property type="entry name" value="RNA-DIRECTED DNA POLYMERASE-RELATED"/>
    <property type="match status" value="1"/>
</dbReference>
<dbReference type="RefSeq" id="XP_016490027.1">
    <property type="nucleotide sequence ID" value="XM_016634541.1"/>
</dbReference>